<dbReference type="InterPro" id="IPR002397">
    <property type="entry name" value="Cyt_P450_B"/>
</dbReference>
<keyword evidence="3 7" id="KW-0479">Metal-binding</keyword>
<comment type="similarity">
    <text evidence="1 7">Belongs to the cytochrome P450 family.</text>
</comment>
<dbReference type="InterPro" id="IPR001128">
    <property type="entry name" value="Cyt_P450"/>
</dbReference>
<organism evidence="8 9">
    <name type="scientific">Nocardia colli</name>
    <dbReference type="NCBI Taxonomy" id="2545717"/>
    <lineage>
        <taxon>Bacteria</taxon>
        <taxon>Bacillati</taxon>
        <taxon>Actinomycetota</taxon>
        <taxon>Actinomycetes</taxon>
        <taxon>Mycobacteriales</taxon>
        <taxon>Nocardiaceae</taxon>
        <taxon>Nocardia</taxon>
    </lineage>
</organism>
<dbReference type="PANTHER" id="PTHR46696">
    <property type="entry name" value="P450, PUTATIVE (EUROFUNG)-RELATED"/>
    <property type="match status" value="1"/>
</dbReference>
<dbReference type="Proteomes" id="UP000323876">
    <property type="component" value="Unassembled WGS sequence"/>
</dbReference>
<dbReference type="PANTHER" id="PTHR46696:SF1">
    <property type="entry name" value="CYTOCHROME P450 YJIB-RELATED"/>
    <property type="match status" value="1"/>
</dbReference>
<gene>
    <name evidence="8" type="ORF">F3087_27035</name>
</gene>
<protein>
    <submittedName>
        <fullName evidence="8">Cytochrome P450</fullName>
    </submittedName>
</protein>
<dbReference type="Pfam" id="PF00067">
    <property type="entry name" value="p450"/>
    <property type="match status" value="1"/>
</dbReference>
<evidence type="ECO:0000256" key="2">
    <source>
        <dbReference type="ARBA" id="ARBA00022617"/>
    </source>
</evidence>
<dbReference type="EMBL" id="VXLC01000014">
    <property type="protein sequence ID" value="KAA8886242.1"/>
    <property type="molecule type" value="Genomic_DNA"/>
</dbReference>
<evidence type="ECO:0000256" key="7">
    <source>
        <dbReference type="RuleBase" id="RU000461"/>
    </source>
</evidence>
<dbReference type="PRINTS" id="PR00359">
    <property type="entry name" value="BP450"/>
</dbReference>
<name>A0A5N0E9Y7_9NOCA</name>
<evidence type="ECO:0000313" key="9">
    <source>
        <dbReference type="Proteomes" id="UP000323876"/>
    </source>
</evidence>
<dbReference type="Gene3D" id="1.10.630.10">
    <property type="entry name" value="Cytochrome P450"/>
    <property type="match status" value="1"/>
</dbReference>
<evidence type="ECO:0000256" key="5">
    <source>
        <dbReference type="ARBA" id="ARBA00023004"/>
    </source>
</evidence>
<keyword evidence="2 7" id="KW-0349">Heme</keyword>
<dbReference type="GO" id="GO:0005506">
    <property type="term" value="F:iron ion binding"/>
    <property type="evidence" value="ECO:0007669"/>
    <property type="project" value="InterPro"/>
</dbReference>
<dbReference type="GO" id="GO:0004497">
    <property type="term" value="F:monooxygenase activity"/>
    <property type="evidence" value="ECO:0007669"/>
    <property type="project" value="UniProtKB-KW"/>
</dbReference>
<reference evidence="8 9" key="1">
    <citation type="submission" date="2019-09" db="EMBL/GenBank/DDBJ databases">
        <authorList>
            <person name="Wang X."/>
        </authorList>
    </citation>
    <scope>NUCLEOTIDE SEQUENCE [LARGE SCALE GENOMIC DNA]</scope>
    <source>
        <strain evidence="8 9">CICC 11023</strain>
    </source>
</reference>
<evidence type="ECO:0000256" key="1">
    <source>
        <dbReference type="ARBA" id="ARBA00010617"/>
    </source>
</evidence>
<accession>A0A5N0E9Y7</accession>
<keyword evidence="5 7" id="KW-0408">Iron</keyword>
<comment type="caution">
    <text evidence="8">The sequence shown here is derived from an EMBL/GenBank/DDBJ whole genome shotgun (WGS) entry which is preliminary data.</text>
</comment>
<keyword evidence="4 7" id="KW-0560">Oxidoreductase</keyword>
<keyword evidence="6 7" id="KW-0503">Monooxygenase</keyword>
<evidence type="ECO:0000256" key="6">
    <source>
        <dbReference type="ARBA" id="ARBA00023033"/>
    </source>
</evidence>
<dbReference type="SUPFAM" id="SSF48264">
    <property type="entry name" value="Cytochrome P450"/>
    <property type="match status" value="1"/>
</dbReference>
<sequence length="439" mass="47293">MPMPADRLPGIGCCPSDCVRMCSVLHGGKVPAMANGAGVPASLELLDPGFRVNSVAVRAAAAQHWYANTPLGPAILTYDDCVALQQHKGLGQAGADHLSAQGITAGPVAETWAAFLLNINGPHHARLRRIVAPAFNSTAIGRLRPRMRSIVDQLVDEFSARGRCEFMSEFADRYPPRVMFDLLGIPTVEHEQFLDWGNDLAYLLSYDMAAQADRVAAAIAGIGDVTDRLCAERQAAPGADLLSTLVAARGDELLTQAEIRTMVVTLVIGGQDSTRHQLGLGMATFAEYPDQWALLAQRPELSAAATEEILRFNSTAPIMWRRADIDVDYRDLHIPAGTRLWLFLGLAHRESGAAGVDDPFDIAAEHRPFLGFGHGPHFCLGAGLARLEMTEALSILARRLPGLALDGPGEYRPELAGFVGPERLPIRFTPTSPSEVSGR</sequence>
<dbReference type="PROSITE" id="PS00086">
    <property type="entry name" value="CYTOCHROME_P450"/>
    <property type="match status" value="1"/>
</dbReference>
<dbReference type="InterPro" id="IPR017972">
    <property type="entry name" value="Cyt_P450_CS"/>
</dbReference>
<dbReference type="GO" id="GO:0016705">
    <property type="term" value="F:oxidoreductase activity, acting on paired donors, with incorporation or reduction of molecular oxygen"/>
    <property type="evidence" value="ECO:0007669"/>
    <property type="project" value="InterPro"/>
</dbReference>
<keyword evidence="9" id="KW-1185">Reference proteome</keyword>
<evidence type="ECO:0000256" key="3">
    <source>
        <dbReference type="ARBA" id="ARBA00022723"/>
    </source>
</evidence>
<evidence type="ECO:0000313" key="8">
    <source>
        <dbReference type="EMBL" id="KAA8886242.1"/>
    </source>
</evidence>
<proteinExistence type="inferred from homology"/>
<dbReference type="InterPro" id="IPR036396">
    <property type="entry name" value="Cyt_P450_sf"/>
</dbReference>
<dbReference type="AlphaFoldDB" id="A0A5N0E9Y7"/>
<dbReference type="GO" id="GO:0020037">
    <property type="term" value="F:heme binding"/>
    <property type="evidence" value="ECO:0007669"/>
    <property type="project" value="InterPro"/>
</dbReference>
<evidence type="ECO:0000256" key="4">
    <source>
        <dbReference type="ARBA" id="ARBA00023002"/>
    </source>
</evidence>
<dbReference type="OrthoDB" id="3455208at2"/>